<dbReference type="NCBIfam" id="NF003915">
    <property type="entry name" value="PRK05441.1"/>
    <property type="match status" value="1"/>
</dbReference>
<dbReference type="RefSeq" id="WP_249322857.1">
    <property type="nucleotide sequence ID" value="NZ_JACRTK010000001.1"/>
</dbReference>
<dbReference type="Gene3D" id="3.40.50.10490">
    <property type="entry name" value="Glucose-6-phosphate isomerase like protein, domain 1"/>
    <property type="match status" value="1"/>
</dbReference>
<keyword evidence="3 12" id="KW-0119">Carbohydrate metabolism</keyword>
<name>A0A926ILE6_9FIRM</name>
<dbReference type="PANTHER" id="PTHR10088">
    <property type="entry name" value="GLUCOKINASE REGULATORY PROTEIN"/>
    <property type="match status" value="1"/>
</dbReference>
<dbReference type="InterPro" id="IPR005488">
    <property type="entry name" value="Etherase_MurQ"/>
</dbReference>
<dbReference type="Pfam" id="PF20741">
    <property type="entry name" value="GKRP-like_C"/>
    <property type="match status" value="1"/>
</dbReference>
<reference evidence="14 15" key="1">
    <citation type="submission" date="2020-08" db="EMBL/GenBank/DDBJ databases">
        <title>Genome public.</title>
        <authorList>
            <person name="Liu C."/>
            <person name="Sun Q."/>
        </authorList>
    </citation>
    <scope>NUCLEOTIDE SEQUENCE [LARGE SCALE GENOMIC DNA]</scope>
    <source>
        <strain evidence="14 15">NSJ-26</strain>
    </source>
</reference>
<dbReference type="GO" id="GO:0046348">
    <property type="term" value="P:amino sugar catabolic process"/>
    <property type="evidence" value="ECO:0007669"/>
    <property type="project" value="InterPro"/>
</dbReference>
<sequence length="302" mass="33100">MKIDLDRLATEQRNPLTMDIDILPTEDMIRVINEEDKKIAFAVEKQIPNIAKAVDLIANAMENGGRLIYIGAGTSGRLGILDASECPPTYGVSYELVQGLIAGGHTAIFKAMEGVEDRKEEGIKDLKEINFTNKDILVGIAASGRTPYVIGGLEYAKSIGAMTIGITNTNNSEISKVTDICIAVEVGGEVVTGSTRMKSGTAQKMVLNMLSTGAMIKRGKVYENLMVDVKASNKKLVERAKRIVIQATKVTEEIAIRYLKETEYDVKLTITMIKTGLDKKESKELLEKHKGHIRKALESVRK</sequence>
<dbReference type="InterPro" id="IPR040190">
    <property type="entry name" value="MURQ/GCKR"/>
</dbReference>
<evidence type="ECO:0000256" key="5">
    <source>
        <dbReference type="ARBA" id="ARBA00060595"/>
    </source>
</evidence>
<organism evidence="14 15">
    <name type="scientific">Wansuia hejianensis</name>
    <dbReference type="NCBI Taxonomy" id="2763667"/>
    <lineage>
        <taxon>Bacteria</taxon>
        <taxon>Bacillati</taxon>
        <taxon>Bacillota</taxon>
        <taxon>Clostridia</taxon>
        <taxon>Lachnospirales</taxon>
        <taxon>Lachnospiraceae</taxon>
        <taxon>Wansuia</taxon>
    </lineage>
</organism>
<dbReference type="Proteomes" id="UP000601522">
    <property type="component" value="Unassembled WGS sequence"/>
</dbReference>
<comment type="pathway">
    <text evidence="5">Amino-sugar metabolism; 1,6-anhydro-N-acetylmuramate degradation.</text>
</comment>
<evidence type="ECO:0000256" key="8">
    <source>
        <dbReference type="ARBA" id="ARBA00067056"/>
    </source>
</evidence>
<dbReference type="PROSITE" id="PS51464">
    <property type="entry name" value="SIS"/>
    <property type="match status" value="1"/>
</dbReference>
<feature type="active site" evidence="12">
    <location>
        <position position="116"/>
    </location>
</feature>
<feature type="active site" description="Proton donor" evidence="12">
    <location>
        <position position="85"/>
    </location>
</feature>
<comment type="catalytic activity">
    <reaction evidence="4 12">
        <text>N-acetyl-D-muramate 6-phosphate + H2O = N-acetyl-D-glucosamine 6-phosphate + (R)-lactate</text>
        <dbReference type="Rhea" id="RHEA:26410"/>
        <dbReference type="ChEBI" id="CHEBI:15377"/>
        <dbReference type="ChEBI" id="CHEBI:16004"/>
        <dbReference type="ChEBI" id="CHEBI:57513"/>
        <dbReference type="ChEBI" id="CHEBI:58722"/>
        <dbReference type="EC" id="4.2.1.126"/>
    </reaction>
</comment>
<evidence type="ECO:0000313" key="14">
    <source>
        <dbReference type="EMBL" id="MBC8590054.1"/>
    </source>
</evidence>
<evidence type="ECO:0000256" key="11">
    <source>
        <dbReference type="ARBA" id="ARBA00084049"/>
    </source>
</evidence>
<dbReference type="NCBIfam" id="TIGR00274">
    <property type="entry name" value="N-acetylmuramic acid 6-phosphate etherase"/>
    <property type="match status" value="1"/>
</dbReference>
<dbReference type="GO" id="GO:0016835">
    <property type="term" value="F:carbon-oxygen lyase activity"/>
    <property type="evidence" value="ECO:0007669"/>
    <property type="project" value="UniProtKB-UniRule"/>
</dbReference>
<dbReference type="HAMAP" id="MF_00068">
    <property type="entry name" value="MurQ"/>
    <property type="match status" value="1"/>
</dbReference>
<evidence type="ECO:0000256" key="2">
    <source>
        <dbReference type="ARBA" id="ARBA00023239"/>
    </source>
</evidence>
<dbReference type="Gene3D" id="1.10.8.1080">
    <property type="match status" value="1"/>
</dbReference>
<dbReference type="CDD" id="cd05007">
    <property type="entry name" value="SIS_Etherase"/>
    <property type="match status" value="1"/>
</dbReference>
<dbReference type="FunFam" id="1.10.8.1080:FF:000001">
    <property type="entry name" value="N-acetylmuramic acid 6-phosphate etherase"/>
    <property type="match status" value="1"/>
</dbReference>
<comment type="caution">
    <text evidence="14">The sequence shown here is derived from an EMBL/GenBank/DDBJ whole genome shotgun (WGS) entry which is preliminary data.</text>
</comment>
<evidence type="ECO:0000313" key="15">
    <source>
        <dbReference type="Proteomes" id="UP000601522"/>
    </source>
</evidence>
<dbReference type="SUPFAM" id="SSF53697">
    <property type="entry name" value="SIS domain"/>
    <property type="match status" value="1"/>
</dbReference>
<comment type="function">
    <text evidence="12">Specifically catalyzes the cleavage of the D-lactyl ether substituent of MurNAc 6-phosphate, producing GlcNAc 6-phosphate and D-lactate.</text>
</comment>
<dbReference type="GO" id="GO:0097367">
    <property type="term" value="F:carbohydrate derivative binding"/>
    <property type="evidence" value="ECO:0007669"/>
    <property type="project" value="InterPro"/>
</dbReference>
<evidence type="ECO:0000256" key="12">
    <source>
        <dbReference type="HAMAP-Rule" id="MF_00068"/>
    </source>
</evidence>
<evidence type="ECO:0000256" key="3">
    <source>
        <dbReference type="ARBA" id="ARBA00023277"/>
    </source>
</evidence>
<gene>
    <name evidence="12 14" type="primary">murQ</name>
    <name evidence="14" type="ORF">H8689_02735</name>
</gene>
<keyword evidence="15" id="KW-1185">Reference proteome</keyword>
<accession>A0A926ILE6</accession>
<comment type="pathway">
    <text evidence="12">Amino-sugar metabolism; N-acetylmuramate degradation.</text>
</comment>
<dbReference type="GO" id="GO:0016803">
    <property type="term" value="F:ether hydrolase activity"/>
    <property type="evidence" value="ECO:0007669"/>
    <property type="project" value="TreeGrafter"/>
</dbReference>
<comment type="subunit">
    <text evidence="1 12">Homodimer.</text>
</comment>
<evidence type="ECO:0000256" key="6">
    <source>
        <dbReference type="ARBA" id="ARBA00060672"/>
    </source>
</evidence>
<evidence type="ECO:0000256" key="4">
    <source>
        <dbReference type="ARBA" id="ARBA00051747"/>
    </source>
</evidence>
<proteinExistence type="inferred from homology"/>
<evidence type="ECO:0000259" key="13">
    <source>
        <dbReference type="PROSITE" id="PS51464"/>
    </source>
</evidence>
<comment type="miscellaneous">
    <text evidence="12">A lyase-type mechanism (elimination/hydration) is suggested for the cleavage of the lactyl ether bond of MurNAc 6-phosphate, with the formation of an alpha,beta-unsaturated aldehyde intermediate with (E)-stereochemistry, followed by the syn addition of water to give product.</text>
</comment>
<keyword evidence="2 12" id="KW-0456">Lyase</keyword>
<evidence type="ECO:0000256" key="10">
    <source>
        <dbReference type="ARBA" id="ARBA00077905"/>
    </source>
</evidence>
<dbReference type="NCBIfam" id="NF009222">
    <property type="entry name" value="PRK12570.1"/>
    <property type="match status" value="1"/>
</dbReference>
<dbReference type="EC" id="4.2.1.126" evidence="8 12"/>
<comment type="similarity">
    <text evidence="7 12">Belongs to the GCKR-like family. MurNAc-6-P etherase subfamily.</text>
</comment>
<evidence type="ECO:0000256" key="1">
    <source>
        <dbReference type="ARBA" id="ARBA00011738"/>
    </source>
</evidence>
<dbReference type="PANTHER" id="PTHR10088:SF4">
    <property type="entry name" value="GLUCOKINASE REGULATORY PROTEIN"/>
    <property type="match status" value="1"/>
</dbReference>
<dbReference type="AlphaFoldDB" id="A0A926ILE6"/>
<dbReference type="GO" id="GO:0009254">
    <property type="term" value="P:peptidoglycan turnover"/>
    <property type="evidence" value="ECO:0007669"/>
    <property type="project" value="TreeGrafter"/>
</dbReference>
<dbReference type="FunFam" id="3.40.50.10490:FF:000014">
    <property type="entry name" value="N-acetylmuramic acid 6-phosphate etherase"/>
    <property type="match status" value="1"/>
</dbReference>
<dbReference type="InterPro" id="IPR001347">
    <property type="entry name" value="SIS_dom"/>
</dbReference>
<evidence type="ECO:0000256" key="9">
    <source>
        <dbReference type="ARBA" id="ARBA00070061"/>
    </source>
</evidence>
<dbReference type="Pfam" id="PF22645">
    <property type="entry name" value="GKRP_SIS_N"/>
    <property type="match status" value="1"/>
</dbReference>
<comment type="pathway">
    <text evidence="6">Cell wall biogenesis.</text>
</comment>
<evidence type="ECO:0000256" key="7">
    <source>
        <dbReference type="ARBA" id="ARBA00061234"/>
    </source>
</evidence>
<feature type="domain" description="SIS" evidence="13">
    <location>
        <begin position="57"/>
        <end position="220"/>
    </location>
</feature>
<dbReference type="InterPro" id="IPR046348">
    <property type="entry name" value="SIS_dom_sf"/>
</dbReference>
<dbReference type="EMBL" id="JACRTK010000001">
    <property type="protein sequence ID" value="MBC8590054.1"/>
    <property type="molecule type" value="Genomic_DNA"/>
</dbReference>
<protein>
    <recommendedName>
        <fullName evidence="9 12">N-acetylmuramic acid 6-phosphate etherase</fullName>
        <shortName evidence="12">MurNAc-6-P etherase</shortName>
        <ecNumber evidence="8 12">4.2.1.126</ecNumber>
    </recommendedName>
    <alternativeName>
        <fullName evidence="11 12">N-acetylmuramic acid 6-phosphate hydrolase</fullName>
    </alternativeName>
    <alternativeName>
        <fullName evidence="10 12">N-acetylmuramic acid 6-phosphate lyase</fullName>
    </alternativeName>
</protein>